<dbReference type="Pfam" id="PF00067">
    <property type="entry name" value="p450"/>
    <property type="match status" value="1"/>
</dbReference>
<keyword evidence="10 13" id="KW-0408">Iron</keyword>
<dbReference type="GO" id="GO:0020037">
    <property type="term" value="F:heme binding"/>
    <property type="evidence" value="ECO:0007669"/>
    <property type="project" value="InterPro"/>
</dbReference>
<sequence length="484" mass="55536">MWKIALVLLALVVVRITHWFYTWANPKGNGKLPLGSMGLPIIGETFQFLSQHGLYDIPPFITKRMARYGPLFRTNLFGQKVIVSTDPEINYKILQENKTFPVSYPESFLQIMGRNGMLTIHENFHKYLRNLILHLVGPENLRAKLLHGVDQTTRRHLHSWASCGIYDVKEGAAQMIFDYFCKKLISYDETQDVKKLREFFKDFMDALLSFPLNISGTAFHACLQGRKKATKVIENIYQERKASKIYCDDFMDHLVAEVEKEDSFMDETNAINLVFLLLFAVYETTSQAITLLVKYIFYNPEVLAELTKEHEGILRSRKNGNKSEVTWEEYKSMTFSHMMKVILVETYFDFEVINETVRLANIVPGVFRKASKDVQIKGYTIPAGWLVMVASSVVHFTPEKYEDPLAFNPWRWEGKELHAGSKSFMAFGGGTRLCAGADFAKLQMAVFLHYLVTTYSWSIIKGGDGVRKPGLIFPNGLHIQILEK</sequence>
<evidence type="ECO:0000256" key="5">
    <source>
        <dbReference type="ARBA" id="ARBA00022617"/>
    </source>
</evidence>
<comment type="cofactor">
    <cofactor evidence="1 13">
        <name>heme</name>
        <dbReference type="ChEBI" id="CHEBI:30413"/>
    </cofactor>
</comment>
<dbReference type="PANTHER" id="PTHR24286:SF185">
    <property type="entry name" value="CYTOCHROME P450 87A3-LIKE"/>
    <property type="match status" value="1"/>
</dbReference>
<dbReference type="InterPro" id="IPR002401">
    <property type="entry name" value="Cyt_P450_E_grp-I"/>
</dbReference>
<dbReference type="CDD" id="cd11043">
    <property type="entry name" value="CYP90-like"/>
    <property type="match status" value="1"/>
</dbReference>
<evidence type="ECO:0000256" key="2">
    <source>
        <dbReference type="ARBA" id="ARBA00004167"/>
    </source>
</evidence>
<dbReference type="PROSITE" id="PS00086">
    <property type="entry name" value="CYTOCHROME_P450"/>
    <property type="match status" value="1"/>
</dbReference>
<dbReference type="PRINTS" id="PR00385">
    <property type="entry name" value="P450"/>
</dbReference>
<dbReference type="PANTHER" id="PTHR24286">
    <property type="entry name" value="CYTOCHROME P450 26"/>
    <property type="match status" value="1"/>
</dbReference>
<evidence type="ECO:0000256" key="11">
    <source>
        <dbReference type="ARBA" id="ARBA00023033"/>
    </source>
</evidence>
<keyword evidence="8" id="KW-1133">Transmembrane helix</keyword>
<dbReference type="InterPro" id="IPR036396">
    <property type="entry name" value="Cyt_P450_sf"/>
</dbReference>
<dbReference type="GO" id="GO:0016125">
    <property type="term" value="P:sterol metabolic process"/>
    <property type="evidence" value="ECO:0007669"/>
    <property type="project" value="TreeGrafter"/>
</dbReference>
<evidence type="ECO:0000256" key="9">
    <source>
        <dbReference type="ARBA" id="ARBA00023002"/>
    </source>
</evidence>
<evidence type="ECO:0000256" key="4">
    <source>
        <dbReference type="ARBA" id="ARBA00010617"/>
    </source>
</evidence>
<dbReference type="GO" id="GO:0016132">
    <property type="term" value="P:brassinosteroid biosynthetic process"/>
    <property type="evidence" value="ECO:0007669"/>
    <property type="project" value="TreeGrafter"/>
</dbReference>
<keyword evidence="11 14" id="KW-0503">Monooxygenase</keyword>
<evidence type="ECO:0000313" key="15">
    <source>
        <dbReference type="EMBL" id="KAK9221997.1"/>
    </source>
</evidence>
<evidence type="ECO:0000256" key="3">
    <source>
        <dbReference type="ARBA" id="ARBA00004721"/>
    </source>
</evidence>
<dbReference type="EMBL" id="JBCGBO010000002">
    <property type="protein sequence ID" value="KAK9221997.1"/>
    <property type="molecule type" value="Genomic_DNA"/>
</dbReference>
<dbReference type="GO" id="GO:0016705">
    <property type="term" value="F:oxidoreductase activity, acting on paired donors, with incorporation or reduction of molecular oxygen"/>
    <property type="evidence" value="ECO:0007669"/>
    <property type="project" value="InterPro"/>
</dbReference>
<dbReference type="GO" id="GO:0004497">
    <property type="term" value="F:monooxygenase activity"/>
    <property type="evidence" value="ECO:0007669"/>
    <property type="project" value="UniProtKB-KW"/>
</dbReference>
<accession>A0AAP0QX44</accession>
<evidence type="ECO:0000256" key="10">
    <source>
        <dbReference type="ARBA" id="ARBA00023004"/>
    </source>
</evidence>
<comment type="similarity">
    <text evidence="4 14">Belongs to the cytochrome P450 family.</text>
</comment>
<dbReference type="AlphaFoldDB" id="A0AAP0QX44"/>
<evidence type="ECO:0000256" key="1">
    <source>
        <dbReference type="ARBA" id="ARBA00001971"/>
    </source>
</evidence>
<evidence type="ECO:0000313" key="16">
    <source>
        <dbReference type="Proteomes" id="UP001428341"/>
    </source>
</evidence>
<proteinExistence type="inferred from homology"/>
<evidence type="ECO:0008006" key="17">
    <source>
        <dbReference type="Google" id="ProtNLM"/>
    </source>
</evidence>
<keyword evidence="5 13" id="KW-0349">Heme</keyword>
<keyword evidence="12" id="KW-0472">Membrane</keyword>
<protein>
    <recommendedName>
        <fullName evidence="17">Cytochrome P450</fullName>
    </recommendedName>
</protein>
<dbReference type="InterPro" id="IPR001128">
    <property type="entry name" value="Cyt_P450"/>
</dbReference>
<evidence type="ECO:0000256" key="12">
    <source>
        <dbReference type="ARBA" id="ARBA00023136"/>
    </source>
</evidence>
<evidence type="ECO:0000256" key="14">
    <source>
        <dbReference type="RuleBase" id="RU000461"/>
    </source>
</evidence>
<dbReference type="PRINTS" id="PR00463">
    <property type="entry name" value="EP450I"/>
</dbReference>
<dbReference type="Proteomes" id="UP001428341">
    <property type="component" value="Unassembled WGS sequence"/>
</dbReference>
<dbReference type="GO" id="GO:0005506">
    <property type="term" value="F:iron ion binding"/>
    <property type="evidence" value="ECO:0007669"/>
    <property type="project" value="InterPro"/>
</dbReference>
<comment type="subcellular location">
    <subcellularLocation>
        <location evidence="2">Membrane</location>
        <topology evidence="2">Single-pass membrane protein</topology>
    </subcellularLocation>
</comment>
<dbReference type="GO" id="GO:0016020">
    <property type="term" value="C:membrane"/>
    <property type="evidence" value="ECO:0007669"/>
    <property type="project" value="UniProtKB-SubCell"/>
</dbReference>
<keyword evidence="6" id="KW-0812">Transmembrane</keyword>
<name>A0AAP0QX44_9ROSI</name>
<comment type="pathway">
    <text evidence="3">Secondary metabolite biosynthesis; terpenoid biosynthesis.</text>
</comment>
<reference evidence="15 16" key="1">
    <citation type="submission" date="2024-05" db="EMBL/GenBank/DDBJ databases">
        <title>Haplotype-resolved chromosome-level genome assembly of Huyou (Citrus changshanensis).</title>
        <authorList>
            <person name="Miao C."/>
            <person name="Chen W."/>
            <person name="Wu Y."/>
            <person name="Wang L."/>
            <person name="Zhao S."/>
            <person name="Grierson D."/>
            <person name="Xu C."/>
            <person name="Chen K."/>
        </authorList>
    </citation>
    <scope>NUCLEOTIDE SEQUENCE [LARGE SCALE GENOMIC DNA]</scope>
    <source>
        <strain evidence="15">01-14</strain>
        <tissue evidence="15">Leaf</tissue>
    </source>
</reference>
<dbReference type="FunFam" id="1.10.630.10:FF:000020">
    <property type="entry name" value="Cytochrome P450 family protein"/>
    <property type="match status" value="1"/>
</dbReference>
<evidence type="ECO:0000256" key="6">
    <source>
        <dbReference type="ARBA" id="ARBA00022692"/>
    </source>
</evidence>
<organism evidence="15 16">
    <name type="scientific">Citrus x changshan-huyou</name>
    <dbReference type="NCBI Taxonomy" id="2935761"/>
    <lineage>
        <taxon>Eukaryota</taxon>
        <taxon>Viridiplantae</taxon>
        <taxon>Streptophyta</taxon>
        <taxon>Embryophyta</taxon>
        <taxon>Tracheophyta</taxon>
        <taxon>Spermatophyta</taxon>
        <taxon>Magnoliopsida</taxon>
        <taxon>eudicotyledons</taxon>
        <taxon>Gunneridae</taxon>
        <taxon>Pentapetalae</taxon>
        <taxon>rosids</taxon>
        <taxon>malvids</taxon>
        <taxon>Sapindales</taxon>
        <taxon>Rutaceae</taxon>
        <taxon>Aurantioideae</taxon>
        <taxon>Citrus</taxon>
    </lineage>
</organism>
<dbReference type="SUPFAM" id="SSF48264">
    <property type="entry name" value="Cytochrome P450"/>
    <property type="match status" value="1"/>
</dbReference>
<feature type="binding site" description="axial binding residue" evidence="13">
    <location>
        <position position="434"/>
    </location>
    <ligand>
        <name>heme</name>
        <dbReference type="ChEBI" id="CHEBI:30413"/>
    </ligand>
    <ligandPart>
        <name>Fe</name>
        <dbReference type="ChEBI" id="CHEBI:18248"/>
    </ligandPart>
</feature>
<dbReference type="GO" id="GO:0010268">
    <property type="term" value="P:brassinosteroid homeostasis"/>
    <property type="evidence" value="ECO:0007669"/>
    <property type="project" value="TreeGrafter"/>
</dbReference>
<gene>
    <name evidence="15" type="ORF">WN944_010428</name>
</gene>
<evidence type="ECO:0000256" key="13">
    <source>
        <dbReference type="PIRSR" id="PIRSR602401-1"/>
    </source>
</evidence>
<keyword evidence="7 13" id="KW-0479">Metal-binding</keyword>
<dbReference type="InterPro" id="IPR017972">
    <property type="entry name" value="Cyt_P450_CS"/>
</dbReference>
<keyword evidence="16" id="KW-1185">Reference proteome</keyword>
<comment type="caution">
    <text evidence="15">The sequence shown here is derived from an EMBL/GenBank/DDBJ whole genome shotgun (WGS) entry which is preliminary data.</text>
</comment>
<dbReference type="Gene3D" id="1.10.630.10">
    <property type="entry name" value="Cytochrome P450"/>
    <property type="match status" value="1"/>
</dbReference>
<keyword evidence="9 14" id="KW-0560">Oxidoreductase</keyword>
<evidence type="ECO:0000256" key="8">
    <source>
        <dbReference type="ARBA" id="ARBA00022989"/>
    </source>
</evidence>
<evidence type="ECO:0000256" key="7">
    <source>
        <dbReference type="ARBA" id="ARBA00022723"/>
    </source>
</evidence>